<keyword evidence="6" id="KW-0969">Cilium</keyword>
<evidence type="ECO:0000256" key="4">
    <source>
        <dbReference type="ARBA" id="ARBA00022737"/>
    </source>
</evidence>
<dbReference type="InterPro" id="IPR001680">
    <property type="entry name" value="WD40_rpt"/>
</dbReference>
<dbReference type="InterPro" id="IPR036322">
    <property type="entry name" value="WD40_repeat_dom_sf"/>
</dbReference>
<dbReference type="OrthoDB" id="10259804at2759"/>
<keyword evidence="7" id="KW-0206">Cytoskeleton</keyword>
<evidence type="ECO:0000256" key="8">
    <source>
        <dbReference type="ARBA" id="ARBA00023273"/>
    </source>
</evidence>
<dbReference type="GO" id="GO:0045504">
    <property type="term" value="F:dynein heavy chain binding"/>
    <property type="evidence" value="ECO:0007669"/>
    <property type="project" value="TreeGrafter"/>
</dbReference>
<dbReference type="Gene3D" id="2.130.10.10">
    <property type="entry name" value="YVTN repeat-like/Quinoprotein amine dehydrogenase"/>
    <property type="match status" value="2"/>
</dbReference>
<keyword evidence="8" id="KW-0966">Cell projection</keyword>
<reference evidence="12" key="1">
    <citation type="submission" date="2020-11" db="EMBL/GenBank/DDBJ databases">
        <authorList>
            <person name="Whitehead M."/>
        </authorList>
    </citation>
    <scope>NUCLEOTIDE SEQUENCE</scope>
    <source>
        <strain evidence="12">EGII</strain>
    </source>
</reference>
<comment type="caution">
    <text evidence="12">The sequence shown here is derived from an EMBL/GenBank/DDBJ whole genome shotgun (WGS) entry which is preliminary data.</text>
</comment>
<evidence type="ECO:0000256" key="7">
    <source>
        <dbReference type="ARBA" id="ARBA00023212"/>
    </source>
</evidence>
<keyword evidence="4" id="KW-0677">Repeat</keyword>
<dbReference type="PANTHER" id="PTHR12442:SF12">
    <property type="entry name" value="DYNEIN AXONEMAL INTERMEDIATE CHAIN 4"/>
    <property type="match status" value="1"/>
</dbReference>
<evidence type="ECO:0000313" key="13">
    <source>
        <dbReference type="Proteomes" id="UP000606786"/>
    </source>
</evidence>
<sequence>MDKNTTIKLDPMRVTLADIQRGIIQNKQLEDFKTFAATTLQCGRSLIGSAKRQPKHIKVTLRKTSEILLFEMRSLTALADTEEGRAVAEDNERYEFLTSAQGRRRRTIDAEAQTTALLLKSRDVNTERIRTDHMASYVSNFEMFDTYKDLQSTTKSVELGEHKKMEITTYQVEGKDTFIDINRQESFRLALMLTMRVLAGNVFEQQQRRFRNMRLPDPLAAQVSYRYRVELLWRFQLPHELAGDERKAAADLCWCPRNGDILAVAYGVYSFRDDNAKADGCVCIWTIKNPVNPERYYKYEIPVMTVEFSPHHPQLLAVGLSDGTIQVLDITKLDKATVAVTDRRSLHNCEPIVAIKWISRSERICEKYAIEPFLALSRDGSVTKYSIINSPKLLATKLLLLNRNAAQPEGLQLEHSYELLQANRHPQGLNLCLSPAQTDVYYVLTDEGCLHKCSTHYPQQYLTVLQVQEAAANAMHFSPWSPKLYLTCGNDWSVNIWLDGILQPIITLKHHEGPIHCAYWSHTHSTIIISLSRNSVDIWDIKRSILKPMSSTSINGEHYTSCKLSLCGRSLAVGNEAGNVLMLAFEDMPFPAYYQYDQLKKAIYSLVSNEREMAYKVKSLGFFGYVEHNFRGARTHYEAGHRRVRTTEETSSVHLQQTTSNGRQITRNAQKELIIWIVIYFNLFKFISNTANAAV</sequence>
<dbReference type="GO" id="GO:0005858">
    <property type="term" value="C:axonemal dynein complex"/>
    <property type="evidence" value="ECO:0007669"/>
    <property type="project" value="TreeGrafter"/>
</dbReference>
<evidence type="ECO:0000256" key="2">
    <source>
        <dbReference type="ARBA" id="ARBA00022490"/>
    </source>
</evidence>
<dbReference type="GO" id="GO:0120293">
    <property type="term" value="C:dynein axonemal particle"/>
    <property type="evidence" value="ECO:0007669"/>
    <property type="project" value="UniProtKB-SubCell"/>
</dbReference>
<keyword evidence="13" id="KW-1185">Reference proteome</keyword>
<dbReference type="GO" id="GO:0003341">
    <property type="term" value="P:cilium movement"/>
    <property type="evidence" value="ECO:0007669"/>
    <property type="project" value="TreeGrafter"/>
</dbReference>
<gene>
    <name evidence="12" type="ORF">CCAP1982_LOCUS11515</name>
</gene>
<comment type="subcellular location">
    <subcellularLocation>
        <location evidence="1">Cytoplasm</location>
        <location evidence="1">Cytoskeleton</location>
        <location evidence="1">Flagellum axoneme</location>
    </subcellularLocation>
    <subcellularLocation>
        <location evidence="9">Dynein axonemal particle</location>
    </subcellularLocation>
</comment>
<dbReference type="EMBL" id="CAJHJT010000034">
    <property type="protein sequence ID" value="CAD7003052.1"/>
    <property type="molecule type" value="Genomic_DNA"/>
</dbReference>
<dbReference type="SUPFAM" id="SSF50978">
    <property type="entry name" value="WD40 repeat-like"/>
    <property type="match status" value="1"/>
</dbReference>
<keyword evidence="3" id="KW-0853">WD repeat</keyword>
<evidence type="ECO:0000256" key="6">
    <source>
        <dbReference type="ARBA" id="ARBA00023069"/>
    </source>
</evidence>
<organism evidence="12 13">
    <name type="scientific">Ceratitis capitata</name>
    <name type="common">Mediterranean fruit fly</name>
    <name type="synonym">Tephritis capitata</name>
    <dbReference type="NCBI Taxonomy" id="7213"/>
    <lineage>
        <taxon>Eukaryota</taxon>
        <taxon>Metazoa</taxon>
        <taxon>Ecdysozoa</taxon>
        <taxon>Arthropoda</taxon>
        <taxon>Hexapoda</taxon>
        <taxon>Insecta</taxon>
        <taxon>Pterygota</taxon>
        <taxon>Neoptera</taxon>
        <taxon>Endopterygota</taxon>
        <taxon>Diptera</taxon>
        <taxon>Brachycera</taxon>
        <taxon>Muscomorpha</taxon>
        <taxon>Tephritoidea</taxon>
        <taxon>Tephritidae</taxon>
        <taxon>Ceratitis</taxon>
        <taxon>Ceratitis</taxon>
    </lineage>
</organism>
<protein>
    <recommendedName>
        <fullName evidence="10">Dynein axonemal intermediate chain 4</fullName>
    </recommendedName>
    <alternativeName>
        <fullName evidence="11">WD repeat-containing protein 78</fullName>
    </alternativeName>
</protein>
<evidence type="ECO:0000313" key="12">
    <source>
        <dbReference type="EMBL" id="CAD7003052.1"/>
    </source>
</evidence>
<accession>A0A811UV37</accession>
<keyword evidence="2" id="KW-0963">Cytoplasm</keyword>
<dbReference type="Proteomes" id="UP000606786">
    <property type="component" value="Unassembled WGS sequence"/>
</dbReference>
<dbReference type="AlphaFoldDB" id="A0A811UV37"/>
<evidence type="ECO:0000256" key="1">
    <source>
        <dbReference type="ARBA" id="ARBA00004611"/>
    </source>
</evidence>
<evidence type="ECO:0000256" key="9">
    <source>
        <dbReference type="ARBA" id="ARBA00024190"/>
    </source>
</evidence>
<dbReference type="SMART" id="SM00320">
    <property type="entry name" value="WD40"/>
    <property type="match status" value="3"/>
</dbReference>
<evidence type="ECO:0000256" key="10">
    <source>
        <dbReference type="ARBA" id="ARBA00040002"/>
    </source>
</evidence>
<evidence type="ECO:0000256" key="11">
    <source>
        <dbReference type="ARBA" id="ARBA00041557"/>
    </source>
</evidence>
<dbReference type="InterPro" id="IPR015943">
    <property type="entry name" value="WD40/YVTN_repeat-like_dom_sf"/>
</dbReference>
<proteinExistence type="predicted"/>
<evidence type="ECO:0000256" key="3">
    <source>
        <dbReference type="ARBA" id="ARBA00022574"/>
    </source>
</evidence>
<keyword evidence="5" id="KW-0282">Flagellum</keyword>
<dbReference type="InterPro" id="IPR050687">
    <property type="entry name" value="Dynein_IC"/>
</dbReference>
<dbReference type="PANTHER" id="PTHR12442">
    <property type="entry name" value="DYNEIN INTERMEDIATE CHAIN"/>
    <property type="match status" value="1"/>
</dbReference>
<evidence type="ECO:0000256" key="5">
    <source>
        <dbReference type="ARBA" id="ARBA00022846"/>
    </source>
</evidence>
<name>A0A811UV37_CERCA</name>
<dbReference type="GO" id="GO:0045503">
    <property type="term" value="F:dynein light chain binding"/>
    <property type="evidence" value="ECO:0007669"/>
    <property type="project" value="TreeGrafter"/>
</dbReference>